<evidence type="ECO:0000313" key="4">
    <source>
        <dbReference type="EMBL" id="KAI1704999.1"/>
    </source>
</evidence>
<proteinExistence type="predicted"/>
<keyword evidence="5" id="KW-1185">Reference proteome</keyword>
<dbReference type="Proteomes" id="UP001201812">
    <property type="component" value="Unassembled WGS sequence"/>
</dbReference>
<dbReference type="AlphaFoldDB" id="A0AAD4MS35"/>
<accession>A0AAD4MS35</accession>
<dbReference type="InterPro" id="IPR040371">
    <property type="entry name" value="RMC1"/>
</dbReference>
<evidence type="ECO:0000259" key="3">
    <source>
        <dbReference type="Pfam" id="PF21029"/>
    </source>
</evidence>
<dbReference type="GO" id="GO:0031902">
    <property type="term" value="C:late endosome membrane"/>
    <property type="evidence" value="ECO:0007669"/>
    <property type="project" value="TreeGrafter"/>
</dbReference>
<comment type="caution">
    <text evidence="4">The sequence shown here is derived from an EMBL/GenBank/DDBJ whole genome shotgun (WGS) entry which is preliminary data.</text>
</comment>
<dbReference type="GO" id="GO:0035658">
    <property type="term" value="C:Mon1-Ccz1 complex"/>
    <property type="evidence" value="ECO:0007669"/>
    <property type="project" value="InterPro"/>
</dbReference>
<sequence length="698" mass="78998">MLKLGKQFVTFEPSSSVSDIFFDNVNQRVCVARGNGEMGITAKGLVDKNDIISFRIRDQGKIKCLTFSTDSQIASIQRDDRSADFVFLEAPSTSGVLPEIRHVCKTPNAVIKGVQWVSDRHFPNFHPFPVFVTDQGPELHVINSKRKSIKLLRNIPIPVNWFLSYPPSQLLLFANGNSNSSLTPFLFQNGMIHRWPKFEVDFGGSAYKPKLLDHDVSIATIYGQISVLVLKSNPRDAAVFESIGVYQFSRSDPLNETPVLKRTLKLNLNGIVAVHVIDNLVFLHHRASAQTHVFDIKSKFTVTNPGGCLPCHRPICATSVEIAEKLTNVFNVAEISLYNNSWVSVSPNLLVALTLGVYTSLNCLVVGAIDLFDDKNCLMDFLGHRTGSDFSEVIYLNLLRDNLAKKHLKISNVCDIFEHLLKPKIAVQSKDPNAKFQLVAEPFTPLKIDHDAIMRKVFDPLREMPEMDKTFLSYLVLEFFLTVKRTKISMENHYLPELVLNTLIDAQQFNKLQQLLQYRVIDDSKFLAFELMSLGQRYPPLYQMAIDMFSRRGNREQIAEVLIAQGKVIEAMRCCDNIILDKSLCLKILEAAWKTENRQTKYTIFTHLQSVKKVAFLDGTHTDFEKFMTEVKSLFQADEVEDAQQRFRLSRIPSSRAFETSVLNEANESNALETETAQNTEENGSSDNSKDLNIVNSE</sequence>
<dbReference type="InterPro" id="IPR049040">
    <property type="entry name" value="RMC1_N"/>
</dbReference>
<feature type="compositionally biased region" description="Polar residues" evidence="1">
    <location>
        <begin position="665"/>
        <end position="687"/>
    </location>
</feature>
<dbReference type="PANTHER" id="PTHR12897:SF4">
    <property type="entry name" value="REGULATOR OF MON1-CCZ1 COMPLEX"/>
    <property type="match status" value="1"/>
</dbReference>
<dbReference type="Pfam" id="PF07035">
    <property type="entry name" value="RMC1_C"/>
    <property type="match status" value="1"/>
</dbReference>
<protein>
    <submittedName>
        <fullName evidence="4">Colon cancer-associated protein mic1-like domain-containing protein</fullName>
    </submittedName>
</protein>
<dbReference type="Pfam" id="PF21029">
    <property type="entry name" value="RMC1_N"/>
    <property type="match status" value="1"/>
</dbReference>
<evidence type="ECO:0000256" key="1">
    <source>
        <dbReference type="SAM" id="MobiDB-lite"/>
    </source>
</evidence>
<name>A0AAD4MS35_9BILA</name>
<dbReference type="GO" id="GO:0005765">
    <property type="term" value="C:lysosomal membrane"/>
    <property type="evidence" value="ECO:0007669"/>
    <property type="project" value="TreeGrafter"/>
</dbReference>
<feature type="domain" description="Mic1" evidence="2">
    <location>
        <begin position="437"/>
        <end position="610"/>
    </location>
</feature>
<feature type="domain" description="Regulator of MON1-CCZ1 complex N-terminal" evidence="3">
    <location>
        <begin position="20"/>
        <end position="148"/>
    </location>
</feature>
<dbReference type="InterPro" id="IPR009755">
    <property type="entry name" value="RMC1_C"/>
</dbReference>
<gene>
    <name evidence="4" type="ORF">DdX_13930</name>
</gene>
<feature type="region of interest" description="Disordered" evidence="1">
    <location>
        <begin position="665"/>
        <end position="698"/>
    </location>
</feature>
<reference evidence="4" key="1">
    <citation type="submission" date="2022-01" db="EMBL/GenBank/DDBJ databases">
        <title>Genome Sequence Resource for Two Populations of Ditylenchus destructor, the Migratory Endoparasitic Phytonematode.</title>
        <authorList>
            <person name="Zhang H."/>
            <person name="Lin R."/>
            <person name="Xie B."/>
        </authorList>
    </citation>
    <scope>NUCLEOTIDE SEQUENCE</scope>
    <source>
        <strain evidence="4">BazhouSP</strain>
    </source>
</reference>
<dbReference type="EMBL" id="JAKKPZ010000061">
    <property type="protein sequence ID" value="KAI1704999.1"/>
    <property type="molecule type" value="Genomic_DNA"/>
</dbReference>
<evidence type="ECO:0000259" key="2">
    <source>
        <dbReference type="Pfam" id="PF07035"/>
    </source>
</evidence>
<dbReference type="GO" id="GO:0010506">
    <property type="term" value="P:regulation of autophagy"/>
    <property type="evidence" value="ECO:0007669"/>
    <property type="project" value="InterPro"/>
</dbReference>
<organism evidence="4 5">
    <name type="scientific">Ditylenchus destructor</name>
    <dbReference type="NCBI Taxonomy" id="166010"/>
    <lineage>
        <taxon>Eukaryota</taxon>
        <taxon>Metazoa</taxon>
        <taxon>Ecdysozoa</taxon>
        <taxon>Nematoda</taxon>
        <taxon>Chromadorea</taxon>
        <taxon>Rhabditida</taxon>
        <taxon>Tylenchina</taxon>
        <taxon>Tylenchomorpha</taxon>
        <taxon>Sphaerularioidea</taxon>
        <taxon>Anguinidae</taxon>
        <taxon>Anguininae</taxon>
        <taxon>Ditylenchus</taxon>
    </lineage>
</organism>
<dbReference type="PANTHER" id="PTHR12897">
    <property type="entry name" value="COLON CANCER-ASSOCIATED PROTEIN MIC1"/>
    <property type="match status" value="1"/>
</dbReference>
<evidence type="ECO:0000313" key="5">
    <source>
        <dbReference type="Proteomes" id="UP001201812"/>
    </source>
</evidence>